<sequence>MENPPRDAFSRELGPLSAMLARMSNVIRPEFGKARRAEAQPDTRRAAEALCLYGEEAGYRVGLVADESEPQGPVFTVFVGALGSDEVEAVAVTPATPEGRVDADAIGLAVLRALEIVGRGSEPGAGEPA</sequence>
<dbReference type="EMBL" id="BSPK01000031">
    <property type="protein sequence ID" value="GLS63880.1"/>
    <property type="molecule type" value="Genomic_DNA"/>
</dbReference>
<reference evidence="4" key="2">
    <citation type="journal article" date="2019" name="Int. J. Syst. Evol. Microbiol.">
        <title>The Global Catalogue of Microorganisms (GCM) 10K type strain sequencing project: providing services to taxonomists for standard genome sequencing and annotation.</title>
        <authorList>
            <consortium name="The Broad Institute Genomics Platform"/>
            <consortium name="The Broad Institute Genome Sequencing Center for Infectious Disease"/>
            <person name="Wu L."/>
            <person name="Ma J."/>
        </authorList>
    </citation>
    <scope>NUCLEOTIDE SEQUENCE [LARGE SCALE GENOMIC DNA]</scope>
    <source>
        <strain evidence="4">NBRC 107715</strain>
    </source>
</reference>
<gene>
    <name evidence="2" type="ORF">GCM10007888_22610</name>
    <name evidence="1" type="ORF">MOX02_45800</name>
</gene>
<dbReference type="AlphaFoldDB" id="A0A512J9B2"/>
<reference evidence="2" key="1">
    <citation type="journal article" date="2014" name="Int. J. Syst. Evol. Microbiol.">
        <title>Complete genome of a new Firmicutes species belonging to the dominant human colonic microbiota ('Ruminococcus bicirculans') reveals two chromosomes and a selective capacity to utilize plant glucans.</title>
        <authorList>
            <consortium name="NISC Comparative Sequencing Program"/>
            <person name="Wegmann U."/>
            <person name="Louis P."/>
            <person name="Goesmann A."/>
            <person name="Henrissat B."/>
            <person name="Duncan S.H."/>
            <person name="Flint H.J."/>
        </authorList>
    </citation>
    <scope>NUCLEOTIDE SEQUENCE</scope>
    <source>
        <strain evidence="2">NBRC 107715</strain>
    </source>
</reference>
<keyword evidence="4" id="KW-1185">Reference proteome</keyword>
<proteinExistence type="predicted"/>
<reference evidence="1 3" key="3">
    <citation type="submission" date="2019-07" db="EMBL/GenBank/DDBJ databases">
        <title>Whole genome shotgun sequence of Methylobacterium oxalidis NBRC 107715.</title>
        <authorList>
            <person name="Hosoyama A."/>
            <person name="Uohara A."/>
            <person name="Ohji S."/>
            <person name="Ichikawa N."/>
        </authorList>
    </citation>
    <scope>NUCLEOTIDE SEQUENCE [LARGE SCALE GENOMIC DNA]</scope>
    <source>
        <strain evidence="1 3">NBRC 107715</strain>
    </source>
</reference>
<protein>
    <submittedName>
        <fullName evidence="1">Uncharacterized protein</fullName>
    </submittedName>
</protein>
<reference evidence="2" key="4">
    <citation type="submission" date="2023-01" db="EMBL/GenBank/DDBJ databases">
        <title>Draft genome sequence of Methylobacterium oxalidis strain NBRC 107715.</title>
        <authorList>
            <person name="Sun Q."/>
            <person name="Mori K."/>
        </authorList>
    </citation>
    <scope>NUCLEOTIDE SEQUENCE</scope>
    <source>
        <strain evidence="2">NBRC 107715</strain>
    </source>
</reference>
<organism evidence="1 3">
    <name type="scientific">Methylobacterium oxalidis</name>
    <dbReference type="NCBI Taxonomy" id="944322"/>
    <lineage>
        <taxon>Bacteria</taxon>
        <taxon>Pseudomonadati</taxon>
        <taxon>Pseudomonadota</taxon>
        <taxon>Alphaproteobacteria</taxon>
        <taxon>Hyphomicrobiales</taxon>
        <taxon>Methylobacteriaceae</taxon>
        <taxon>Methylobacterium</taxon>
    </lineage>
</organism>
<accession>A0A512J9B2</accession>
<comment type="caution">
    <text evidence="1">The sequence shown here is derived from an EMBL/GenBank/DDBJ whole genome shotgun (WGS) entry which is preliminary data.</text>
</comment>
<name>A0A512J9B2_9HYPH</name>
<dbReference type="Proteomes" id="UP000321960">
    <property type="component" value="Unassembled WGS sequence"/>
</dbReference>
<evidence type="ECO:0000313" key="1">
    <source>
        <dbReference type="EMBL" id="GEP06542.1"/>
    </source>
</evidence>
<dbReference type="Proteomes" id="UP001156856">
    <property type="component" value="Unassembled WGS sequence"/>
</dbReference>
<evidence type="ECO:0000313" key="2">
    <source>
        <dbReference type="EMBL" id="GLS63880.1"/>
    </source>
</evidence>
<dbReference type="EMBL" id="BJZU01000105">
    <property type="protein sequence ID" value="GEP06542.1"/>
    <property type="molecule type" value="Genomic_DNA"/>
</dbReference>
<evidence type="ECO:0000313" key="3">
    <source>
        <dbReference type="Proteomes" id="UP000321960"/>
    </source>
</evidence>
<evidence type="ECO:0000313" key="4">
    <source>
        <dbReference type="Proteomes" id="UP001156856"/>
    </source>
</evidence>